<sequence length="101" mass="11228">MTKENENLINMSKLKKMKPSSIIINTSRGEIINEHDLEIAVKDGIIAGAGLDVFQEEPYNGPLTNYENVILSPHIGSYAQEIRMAMELEAVNNLIEGLNTK</sequence>
<evidence type="ECO:0000256" key="3">
    <source>
        <dbReference type="ARBA" id="ARBA00023027"/>
    </source>
</evidence>
<proteinExistence type="inferred from homology"/>
<keyword evidence="2" id="KW-0560">Oxidoreductase</keyword>
<reference evidence="5" key="1">
    <citation type="submission" date="2018-05" db="EMBL/GenBank/DDBJ databases">
        <authorList>
            <person name="Lanie J.A."/>
            <person name="Ng W.-L."/>
            <person name="Kazmierczak K.M."/>
            <person name="Andrzejewski T.M."/>
            <person name="Davidsen T.M."/>
            <person name="Wayne K.J."/>
            <person name="Tettelin H."/>
            <person name="Glass J.I."/>
            <person name="Rusch D."/>
            <person name="Podicherti R."/>
            <person name="Tsui H.-C.T."/>
            <person name="Winkler M.E."/>
        </authorList>
    </citation>
    <scope>NUCLEOTIDE SEQUENCE</scope>
</reference>
<dbReference type="GO" id="GO:0051287">
    <property type="term" value="F:NAD binding"/>
    <property type="evidence" value="ECO:0007669"/>
    <property type="project" value="InterPro"/>
</dbReference>
<evidence type="ECO:0000256" key="1">
    <source>
        <dbReference type="ARBA" id="ARBA00005854"/>
    </source>
</evidence>
<accession>A0A382D2H5</accession>
<evidence type="ECO:0000313" key="5">
    <source>
        <dbReference type="EMBL" id="SVB32696.1"/>
    </source>
</evidence>
<evidence type="ECO:0000259" key="4">
    <source>
        <dbReference type="Pfam" id="PF02826"/>
    </source>
</evidence>
<dbReference type="InterPro" id="IPR029753">
    <property type="entry name" value="D-isomer_DH_CS"/>
</dbReference>
<dbReference type="InterPro" id="IPR050857">
    <property type="entry name" value="D-2-hydroxyacid_DH"/>
</dbReference>
<comment type="similarity">
    <text evidence="1">Belongs to the D-isomer specific 2-hydroxyacid dehydrogenase family.</text>
</comment>
<dbReference type="PANTHER" id="PTHR42789">
    <property type="entry name" value="D-ISOMER SPECIFIC 2-HYDROXYACID DEHYDROGENASE FAMILY PROTEIN (AFU_ORTHOLOGUE AFUA_6G10090)"/>
    <property type="match status" value="1"/>
</dbReference>
<dbReference type="PROSITE" id="PS00671">
    <property type="entry name" value="D_2_HYDROXYACID_DH_3"/>
    <property type="match status" value="1"/>
</dbReference>
<feature type="domain" description="D-isomer specific 2-hydroxyacid dehydrogenase NAD-binding" evidence="4">
    <location>
        <begin position="2"/>
        <end position="76"/>
    </location>
</feature>
<dbReference type="EMBL" id="UINC01037347">
    <property type="protein sequence ID" value="SVB32696.1"/>
    <property type="molecule type" value="Genomic_DNA"/>
</dbReference>
<dbReference type="GO" id="GO:0016491">
    <property type="term" value="F:oxidoreductase activity"/>
    <property type="evidence" value="ECO:0007669"/>
    <property type="project" value="UniProtKB-KW"/>
</dbReference>
<dbReference type="InterPro" id="IPR006140">
    <property type="entry name" value="D-isomer_DH_NAD-bd"/>
</dbReference>
<dbReference type="Pfam" id="PF02826">
    <property type="entry name" value="2-Hacid_dh_C"/>
    <property type="match status" value="1"/>
</dbReference>
<protein>
    <recommendedName>
        <fullName evidence="4">D-isomer specific 2-hydroxyacid dehydrogenase NAD-binding domain-containing protein</fullName>
    </recommendedName>
</protein>
<dbReference type="AlphaFoldDB" id="A0A382D2H5"/>
<dbReference type="InterPro" id="IPR036291">
    <property type="entry name" value="NAD(P)-bd_dom_sf"/>
</dbReference>
<gene>
    <name evidence="5" type="ORF">METZ01_LOCUS185550</name>
</gene>
<keyword evidence="3" id="KW-0520">NAD</keyword>
<dbReference type="Gene3D" id="3.40.50.720">
    <property type="entry name" value="NAD(P)-binding Rossmann-like Domain"/>
    <property type="match status" value="2"/>
</dbReference>
<evidence type="ECO:0000256" key="2">
    <source>
        <dbReference type="ARBA" id="ARBA00023002"/>
    </source>
</evidence>
<organism evidence="5">
    <name type="scientific">marine metagenome</name>
    <dbReference type="NCBI Taxonomy" id="408172"/>
    <lineage>
        <taxon>unclassified sequences</taxon>
        <taxon>metagenomes</taxon>
        <taxon>ecological metagenomes</taxon>
    </lineage>
</organism>
<dbReference type="SUPFAM" id="SSF51735">
    <property type="entry name" value="NAD(P)-binding Rossmann-fold domains"/>
    <property type="match status" value="1"/>
</dbReference>
<name>A0A382D2H5_9ZZZZ</name>
<dbReference type="PANTHER" id="PTHR42789:SF1">
    <property type="entry name" value="D-ISOMER SPECIFIC 2-HYDROXYACID DEHYDROGENASE FAMILY PROTEIN (AFU_ORTHOLOGUE AFUA_6G10090)"/>
    <property type="match status" value="1"/>
</dbReference>